<protein>
    <submittedName>
        <fullName evidence="2">Uncharacterized protein</fullName>
    </submittedName>
</protein>
<dbReference type="HOGENOM" id="CLU_2307878_0_0_1"/>
<name>U7PMZ3_SPOS1</name>
<evidence type="ECO:0000313" key="3">
    <source>
        <dbReference type="Proteomes" id="UP000018087"/>
    </source>
</evidence>
<dbReference type="Proteomes" id="UP000018087">
    <property type="component" value="Unassembled WGS sequence"/>
</dbReference>
<proteinExistence type="predicted"/>
<feature type="compositionally biased region" description="Basic and acidic residues" evidence="1">
    <location>
        <begin position="83"/>
        <end position="100"/>
    </location>
</feature>
<feature type="region of interest" description="Disordered" evidence="1">
    <location>
        <begin position="73"/>
        <end position="100"/>
    </location>
</feature>
<evidence type="ECO:0000313" key="2">
    <source>
        <dbReference type="EMBL" id="ERS96114.1"/>
    </source>
</evidence>
<gene>
    <name evidence="2" type="ORF">HMPREF1624_07650</name>
</gene>
<keyword evidence="3" id="KW-1185">Reference proteome</keyword>
<accession>U7PMZ3</accession>
<dbReference type="AlphaFoldDB" id="U7PMZ3"/>
<reference evidence="3" key="1">
    <citation type="journal article" date="2014" name="Genome Announc.">
        <title>Genome sequence of the pathogenic fungus Sporothrix schenckii (ATCC 58251).</title>
        <authorList>
            <person name="Cuomo C.A."/>
            <person name="Rodriguez-Del Valle N."/>
            <person name="Perez-Sanchez L."/>
            <person name="Abouelleil A."/>
            <person name="Goldberg J."/>
            <person name="Young S."/>
            <person name="Zeng Q."/>
            <person name="Birren B.W."/>
        </authorList>
    </citation>
    <scope>NUCLEOTIDE SEQUENCE [LARGE SCALE GENOMIC DNA]</scope>
    <source>
        <strain evidence="3">ATCC 58251 / de Perez 2211183</strain>
    </source>
</reference>
<sequence length="100" mass="11135">MQSVLHDSAPVCTWLKEDASGTADAIQEDITGEWLHDLPPSHHCATMCDFTKNYYIYTSCVDPGAHYFGTSVDGSRKHACSKGPHERKQETRHDQQEGNG</sequence>
<dbReference type="eggNOG" id="ENOG502T211">
    <property type="taxonomic scope" value="Eukaryota"/>
</dbReference>
<dbReference type="OrthoDB" id="3443409at2759"/>
<organism evidence="2 3">
    <name type="scientific">Sporothrix schenckii (strain ATCC 58251 / de Perez 2211183)</name>
    <name type="common">Rose-picker's disease fungus</name>
    <dbReference type="NCBI Taxonomy" id="1391915"/>
    <lineage>
        <taxon>Eukaryota</taxon>
        <taxon>Fungi</taxon>
        <taxon>Dikarya</taxon>
        <taxon>Ascomycota</taxon>
        <taxon>Pezizomycotina</taxon>
        <taxon>Sordariomycetes</taxon>
        <taxon>Sordariomycetidae</taxon>
        <taxon>Ophiostomatales</taxon>
        <taxon>Ophiostomataceae</taxon>
        <taxon>Sporothrix</taxon>
    </lineage>
</organism>
<dbReference type="EMBL" id="KI440851">
    <property type="protein sequence ID" value="ERS96114.1"/>
    <property type="molecule type" value="Genomic_DNA"/>
</dbReference>
<evidence type="ECO:0000256" key="1">
    <source>
        <dbReference type="SAM" id="MobiDB-lite"/>
    </source>
</evidence>